<dbReference type="AlphaFoldDB" id="D8MAF4"/>
<organism evidence="1">
    <name type="scientific">Blastocystis hominis</name>
    <dbReference type="NCBI Taxonomy" id="12968"/>
    <lineage>
        <taxon>Eukaryota</taxon>
        <taxon>Sar</taxon>
        <taxon>Stramenopiles</taxon>
        <taxon>Bigyra</taxon>
        <taxon>Opalozoa</taxon>
        <taxon>Opalinata</taxon>
        <taxon>Blastocystidae</taxon>
        <taxon>Blastocystis</taxon>
    </lineage>
</organism>
<protein>
    <submittedName>
        <fullName evidence="1">Uncharacterized protein</fullName>
    </submittedName>
</protein>
<dbReference type="RefSeq" id="XP_012899091.1">
    <property type="nucleotide sequence ID" value="XM_013043637.1"/>
</dbReference>
<name>D8MAF4_BLAHO</name>
<gene>
    <name evidence="1" type="ORF">GSBLH_T00004684001</name>
</gene>
<dbReference type="InParanoid" id="D8MAF4"/>
<evidence type="ECO:0000313" key="1">
    <source>
        <dbReference type="EMBL" id="CBK25043.2"/>
    </source>
</evidence>
<sequence length="71" mass="7942">MNQPIVPEHEIVNNALEINNYLISATIENQNLARFSDAVDHLETLSKNLGYLDKIGERDVEASSIPKHANL</sequence>
<reference evidence="1" key="1">
    <citation type="submission" date="2010-02" db="EMBL/GenBank/DDBJ databases">
        <title>Sequencing and annotation of the Blastocystis hominis genome.</title>
        <authorList>
            <person name="Wincker P."/>
        </authorList>
    </citation>
    <scope>NUCLEOTIDE SEQUENCE</scope>
    <source>
        <strain evidence="1">Singapore isolate B</strain>
    </source>
</reference>
<accession>D8MAF4</accession>
<evidence type="ECO:0000313" key="2">
    <source>
        <dbReference type="Proteomes" id="UP000008312"/>
    </source>
</evidence>
<proteinExistence type="predicted"/>
<dbReference type="GeneID" id="24921694"/>
<dbReference type="OrthoDB" id="10594935at2759"/>
<dbReference type="Proteomes" id="UP000008312">
    <property type="component" value="Unassembled WGS sequence"/>
</dbReference>
<keyword evidence="2" id="KW-1185">Reference proteome</keyword>
<dbReference type="EMBL" id="FN668689">
    <property type="protein sequence ID" value="CBK25043.2"/>
    <property type="molecule type" value="Genomic_DNA"/>
</dbReference>